<feature type="compositionally biased region" description="Polar residues" evidence="1">
    <location>
        <begin position="41"/>
        <end position="58"/>
    </location>
</feature>
<gene>
    <name evidence="3" type="ORF">MKZ38_009862</name>
</gene>
<feature type="compositionally biased region" description="Polar residues" evidence="1">
    <location>
        <begin position="372"/>
        <end position="385"/>
    </location>
</feature>
<feature type="compositionally biased region" description="Polar residues" evidence="1">
    <location>
        <begin position="193"/>
        <end position="209"/>
    </location>
</feature>
<dbReference type="Proteomes" id="UP001201980">
    <property type="component" value="Unassembled WGS sequence"/>
</dbReference>
<feature type="compositionally biased region" description="Basic and acidic residues" evidence="1">
    <location>
        <begin position="336"/>
        <end position="346"/>
    </location>
</feature>
<feature type="region of interest" description="Disordered" evidence="1">
    <location>
        <begin position="78"/>
        <end position="100"/>
    </location>
</feature>
<reference evidence="3" key="1">
    <citation type="submission" date="2022-07" db="EMBL/GenBank/DDBJ databases">
        <title>Draft genome sequence of Zalerion maritima ATCC 34329, a (micro)plastics degrading marine fungus.</title>
        <authorList>
            <person name="Paco A."/>
            <person name="Goncalves M.F.M."/>
            <person name="Rocha-Santos T.A.P."/>
            <person name="Alves A."/>
        </authorList>
    </citation>
    <scope>NUCLEOTIDE SEQUENCE</scope>
    <source>
        <strain evidence="3">ATCC 34329</strain>
    </source>
</reference>
<name>A0AAD5RSW6_9PEZI</name>
<feature type="region of interest" description="Disordered" evidence="1">
    <location>
        <begin position="41"/>
        <end position="60"/>
    </location>
</feature>
<feature type="region of interest" description="Disordered" evidence="1">
    <location>
        <begin position="192"/>
        <end position="225"/>
    </location>
</feature>
<organism evidence="3 4">
    <name type="scientific">Zalerion maritima</name>
    <dbReference type="NCBI Taxonomy" id="339359"/>
    <lineage>
        <taxon>Eukaryota</taxon>
        <taxon>Fungi</taxon>
        <taxon>Dikarya</taxon>
        <taxon>Ascomycota</taxon>
        <taxon>Pezizomycotina</taxon>
        <taxon>Sordariomycetes</taxon>
        <taxon>Lulworthiomycetidae</taxon>
        <taxon>Lulworthiales</taxon>
        <taxon>Lulworthiaceae</taxon>
        <taxon>Zalerion</taxon>
    </lineage>
</organism>
<dbReference type="EMBL" id="JAKWBI020000080">
    <property type="protein sequence ID" value="KAJ2903463.1"/>
    <property type="molecule type" value="Genomic_DNA"/>
</dbReference>
<proteinExistence type="predicted"/>
<feature type="region of interest" description="Disordered" evidence="1">
    <location>
        <begin position="127"/>
        <end position="168"/>
    </location>
</feature>
<keyword evidence="2" id="KW-1133">Transmembrane helix</keyword>
<accession>A0AAD5RSW6</accession>
<feature type="compositionally biased region" description="Polar residues" evidence="1">
    <location>
        <begin position="448"/>
        <end position="467"/>
    </location>
</feature>
<feature type="compositionally biased region" description="Polar residues" evidence="1">
    <location>
        <begin position="295"/>
        <end position="309"/>
    </location>
</feature>
<comment type="caution">
    <text evidence="3">The sequence shown here is derived from an EMBL/GenBank/DDBJ whole genome shotgun (WGS) entry which is preliminary data.</text>
</comment>
<keyword evidence="2" id="KW-0472">Membrane</keyword>
<feature type="compositionally biased region" description="Basic and acidic residues" evidence="1">
    <location>
        <begin position="420"/>
        <end position="435"/>
    </location>
</feature>
<keyword evidence="4" id="KW-1185">Reference proteome</keyword>
<keyword evidence="2" id="KW-0812">Transmembrane</keyword>
<feature type="region of interest" description="Disordered" evidence="1">
    <location>
        <begin position="279"/>
        <end position="346"/>
    </location>
</feature>
<feature type="compositionally biased region" description="Low complexity" evidence="1">
    <location>
        <begin position="386"/>
        <end position="400"/>
    </location>
</feature>
<feature type="compositionally biased region" description="Basic and acidic residues" evidence="1">
    <location>
        <begin position="140"/>
        <end position="159"/>
    </location>
</feature>
<feature type="transmembrane region" description="Helical" evidence="2">
    <location>
        <begin position="580"/>
        <end position="601"/>
    </location>
</feature>
<dbReference type="AlphaFoldDB" id="A0AAD5RSW6"/>
<evidence type="ECO:0000256" key="2">
    <source>
        <dbReference type="SAM" id="Phobius"/>
    </source>
</evidence>
<evidence type="ECO:0000256" key="1">
    <source>
        <dbReference type="SAM" id="MobiDB-lite"/>
    </source>
</evidence>
<evidence type="ECO:0000313" key="4">
    <source>
        <dbReference type="Proteomes" id="UP001201980"/>
    </source>
</evidence>
<protein>
    <submittedName>
        <fullName evidence="3">Uncharacterized protein</fullName>
    </submittedName>
</protein>
<feature type="region of interest" description="Disordered" evidence="1">
    <location>
        <begin position="368"/>
        <end position="476"/>
    </location>
</feature>
<sequence>MSKRAGLRRNELEAFGAQLGQYGSMRNASRNQIRHQQVVQIDTSQNDDAQTANKTGNMVVNDPTAAAQTNKEECVTDISKQRQGVAGQNELRTNADRAPSRASQVSIASLECVNEGDSSSLLKATMVRRGVSPRSSQRRPGREVVEKGKERAVPRRPSETRYPIGPQQTPHSIINLSQAQAESQFQYVPAETGGTQVQAKPQSPLQTSAAPKRQGGFRRWAQRRLGTSRVAIRRKPTAAGGRKELPTAQYQYQAPKHEMGAPGIQKQLHTLKRALAIKRRGSKIPVPVPRRSSPQSDDQTPSRRSTRSMTLDLIRNLPNLPVVKHSSVNGDDDTKDEGTVRRAREEAGQILEGNIVLRRPRRWERPGVFNHRSVNPASKGSMPNESSVSSLTRPTSASSSFLRPSDLSRLAGPSQASDFTDIRRSSDARSEDVQPRHQPQKGSVAITRGQSTPEARATTTSISTSPRCGNDNGGGRMLRSTIYITAKEYLESAGTRPMSRRDIEAKQMVRRELSSLPEFSGDGKAMSRRPAHVVPVAAAASGADWEESDVVLQGLEQHEKGEDWEEVIDVAKEHQHKCSVYIKIILAFVVLVVTIIVFWYFHLS</sequence>
<evidence type="ECO:0000313" key="3">
    <source>
        <dbReference type="EMBL" id="KAJ2903463.1"/>
    </source>
</evidence>